<feature type="transmembrane region" description="Helical" evidence="6">
    <location>
        <begin position="70"/>
        <end position="90"/>
    </location>
</feature>
<protein>
    <submittedName>
        <fullName evidence="7">Peptide transporter At1g52190 family</fullName>
    </submittedName>
</protein>
<keyword evidence="5 6" id="KW-0472">Membrane</keyword>
<name>A0A151SMU5_CAJCA</name>
<evidence type="ECO:0000256" key="5">
    <source>
        <dbReference type="ARBA" id="ARBA00023136"/>
    </source>
</evidence>
<dbReference type="CDD" id="cd17416">
    <property type="entry name" value="MFS_NPF1_2"/>
    <property type="match status" value="2"/>
</dbReference>
<dbReference type="SUPFAM" id="SSF103473">
    <property type="entry name" value="MFS general substrate transporter"/>
    <property type="match status" value="2"/>
</dbReference>
<reference evidence="7 8" key="1">
    <citation type="journal article" date="2012" name="Nat. Biotechnol.">
        <title>Draft genome sequence of pigeonpea (Cajanus cajan), an orphan legume crop of resource-poor farmers.</title>
        <authorList>
            <person name="Varshney R.K."/>
            <person name="Chen W."/>
            <person name="Li Y."/>
            <person name="Bharti A.K."/>
            <person name="Saxena R.K."/>
            <person name="Schlueter J.A."/>
            <person name="Donoghue M.T."/>
            <person name="Azam S."/>
            <person name="Fan G."/>
            <person name="Whaley A.M."/>
            <person name="Farmer A.D."/>
            <person name="Sheridan J."/>
            <person name="Iwata A."/>
            <person name="Tuteja R."/>
            <person name="Penmetsa R.V."/>
            <person name="Wu W."/>
            <person name="Upadhyaya H.D."/>
            <person name="Yang S.P."/>
            <person name="Shah T."/>
            <person name="Saxena K.B."/>
            <person name="Michael T."/>
            <person name="McCombie W.R."/>
            <person name="Yang B."/>
            <person name="Zhang G."/>
            <person name="Yang H."/>
            <person name="Wang J."/>
            <person name="Spillane C."/>
            <person name="Cook D.R."/>
            <person name="May G.D."/>
            <person name="Xu X."/>
            <person name="Jackson S.A."/>
        </authorList>
    </citation>
    <scope>NUCLEOTIDE SEQUENCE [LARGE SCALE GENOMIC DNA]</scope>
    <source>
        <strain evidence="8">cv. Asha</strain>
    </source>
</reference>
<dbReference type="GO" id="GO:0022857">
    <property type="term" value="F:transmembrane transporter activity"/>
    <property type="evidence" value="ECO:0007669"/>
    <property type="project" value="InterPro"/>
</dbReference>
<dbReference type="EMBL" id="CM003613">
    <property type="protein sequence ID" value="KYP56052.1"/>
    <property type="molecule type" value="Genomic_DNA"/>
</dbReference>
<dbReference type="InterPro" id="IPR036259">
    <property type="entry name" value="MFS_trans_sf"/>
</dbReference>
<feature type="transmembrane region" description="Helical" evidence="6">
    <location>
        <begin position="700"/>
        <end position="721"/>
    </location>
</feature>
<feature type="transmembrane region" description="Helical" evidence="6">
    <location>
        <begin position="158"/>
        <end position="177"/>
    </location>
</feature>
<feature type="transmembrane region" description="Helical" evidence="6">
    <location>
        <begin position="385"/>
        <end position="402"/>
    </location>
</feature>
<dbReference type="Gramene" id="C.cajan_02227.t">
    <property type="protein sequence ID" value="C.cajan_02227.t"/>
    <property type="gene ID" value="C.cajan_02227"/>
</dbReference>
<evidence type="ECO:0000256" key="4">
    <source>
        <dbReference type="ARBA" id="ARBA00022989"/>
    </source>
</evidence>
<feature type="transmembrane region" description="Helical" evidence="6">
    <location>
        <begin position="459"/>
        <end position="481"/>
    </location>
</feature>
<feature type="transmembrane region" description="Helical" evidence="6">
    <location>
        <begin position="615"/>
        <end position="633"/>
    </location>
</feature>
<evidence type="ECO:0000313" key="7">
    <source>
        <dbReference type="EMBL" id="KYP56052.1"/>
    </source>
</evidence>
<accession>A0A151SMU5</accession>
<keyword evidence="3 6" id="KW-0812">Transmembrane</keyword>
<dbReference type="OMA" id="RITPIWI"/>
<dbReference type="InterPro" id="IPR000109">
    <property type="entry name" value="POT_fam"/>
</dbReference>
<dbReference type="Gene3D" id="1.20.1250.20">
    <property type="entry name" value="MFS general substrate transporter like domains"/>
    <property type="match status" value="2"/>
</dbReference>
<evidence type="ECO:0000256" key="3">
    <source>
        <dbReference type="ARBA" id="ARBA00022692"/>
    </source>
</evidence>
<dbReference type="GO" id="GO:0016020">
    <property type="term" value="C:membrane"/>
    <property type="evidence" value="ECO:0007669"/>
    <property type="project" value="UniProtKB-SubCell"/>
</dbReference>
<dbReference type="PANTHER" id="PTHR11654">
    <property type="entry name" value="OLIGOPEPTIDE TRANSPORTER-RELATED"/>
    <property type="match status" value="1"/>
</dbReference>
<feature type="transmembrane region" description="Helical" evidence="6">
    <location>
        <begin position="584"/>
        <end position="603"/>
    </location>
</feature>
<organism evidence="7 8">
    <name type="scientific">Cajanus cajan</name>
    <name type="common">Pigeon pea</name>
    <name type="synonym">Cajanus indicus</name>
    <dbReference type="NCBI Taxonomy" id="3821"/>
    <lineage>
        <taxon>Eukaryota</taxon>
        <taxon>Viridiplantae</taxon>
        <taxon>Streptophyta</taxon>
        <taxon>Embryophyta</taxon>
        <taxon>Tracheophyta</taxon>
        <taxon>Spermatophyta</taxon>
        <taxon>Magnoliopsida</taxon>
        <taxon>eudicotyledons</taxon>
        <taxon>Gunneridae</taxon>
        <taxon>Pentapetalae</taxon>
        <taxon>rosids</taxon>
        <taxon>fabids</taxon>
        <taxon>Fabales</taxon>
        <taxon>Fabaceae</taxon>
        <taxon>Papilionoideae</taxon>
        <taxon>50 kb inversion clade</taxon>
        <taxon>NPAAA clade</taxon>
        <taxon>indigoferoid/millettioid clade</taxon>
        <taxon>Phaseoleae</taxon>
        <taxon>Cajanus</taxon>
    </lineage>
</organism>
<comment type="similarity">
    <text evidence="2">Belongs to the major facilitator superfamily. Proton-dependent oligopeptide transporter (POT/PTR) (TC 2.A.17) family.</text>
</comment>
<feature type="transmembrane region" description="Helical" evidence="6">
    <location>
        <begin position="1021"/>
        <end position="1046"/>
    </location>
</feature>
<evidence type="ECO:0000256" key="1">
    <source>
        <dbReference type="ARBA" id="ARBA00004141"/>
    </source>
</evidence>
<feature type="transmembrane region" description="Helical" evidence="6">
    <location>
        <begin position="727"/>
        <end position="747"/>
    </location>
</feature>
<feature type="transmembrane region" description="Helical" evidence="6">
    <location>
        <begin position="35"/>
        <end position="58"/>
    </location>
</feature>
<evidence type="ECO:0000256" key="6">
    <source>
        <dbReference type="SAM" id="Phobius"/>
    </source>
</evidence>
<feature type="transmembrane region" description="Helical" evidence="6">
    <location>
        <begin position="557"/>
        <end position="578"/>
    </location>
</feature>
<sequence length="1119" mass="124574">MSLICKGNESFEKLASMSLISNLTLYLLTNYNLSGIYVVNVVQIWSGSSNIFSIIGAFISDTYLGRFRTLLYGCIASLLGILTITLTAGIHQLRPETCKERSHCQLPQAWQLAVLFLGLGLLTIGAGGIRPCNIAFGADQFDTNTDKGKGQLQSFFNWWYFTFTIALVIALIGVVYIQTNISWTLGFAIPTACLAFSITIFLLGRHTYIYKKPQGSIFSDMAKVIAAAYRKRKIQASLRNLYNPTSTLELENSRLVQTDRFKFLDHAAIIVDPNELNDQGMARDVWRLCSLQQVEHFKCLLGILPVWVTGICCFIVMDQQNTFGVLQVVQTKRSIGPHFNVPPGWMNLTSMLALSFWIYIYECVYIPLVRKITKKPPRLSMEQRIRIGILLSILCMLVAAIVEMKRRESALKHGLFISPLSFAFLLPQFAIAGLTEAFSAVAVMEFFTLQMPESMRTVAGAIFFLSLSVANYLGSLIVNIVHKATSHRGKTSWIGGHDLNEGRLDYYYYVIAALGALNFVYFNFFASRYLVNEEPKVKYRGWKVMPFIIGNETFEKLGTIGTLANLLVYLTTVFNLSSITATNIINIFNGSASLSTLLGAFLCDTYFGRYKTLGFSTIASFLGLLVIQLTAWIKKMHPPECGREKMTCTGPTAGQMAFLLAGFGLLIVGAAGIRPCNLAFGVDQFNPNTESGKKGINSFFNWYFFTYTFAVMVSSSLIVYIQSNVSWAVVGLGIPAALMLISCALFYSGTKYYVKVKATGPAPVTSIVQVIVVAIKKRSLNLQQFTWDSLFTYISPQSINSKLPHTSQFRFLDKAAIITPEDGINPDGSASDPWRLCSMQQVEEMKCLLRLIPIWFSGIFFYVALVQQSTMLIFQALQSDRSVLNTSFKIPAASYTIFQMMSLTIWLPIYDRIIVPSLQRVTKKEGGITVLQRMGIGMFLSILCMMLSGVVEERRRALALRTLALNNPIGVEPRKGAISPMSGLWLIPQLTLAGLADAFTVVGQVEFFYKQFPENMKSLAGSLFFCGLAGSSYLSSLLISIIHKLTAKSSTGNWLPQDLNKGRLDYFYYVITVIEVVNLGYFILCAKWYKYKGDGTSSSSNSIELDQVSKQSEKTVNGV</sequence>
<feature type="transmembrane region" description="Helical" evidence="6">
    <location>
        <begin position="422"/>
        <end position="447"/>
    </location>
</feature>
<feature type="transmembrane region" description="Helical" evidence="6">
    <location>
        <begin position="344"/>
        <end position="364"/>
    </location>
</feature>
<feature type="transmembrane region" description="Helical" evidence="6">
    <location>
        <begin position="1066"/>
        <end position="1084"/>
    </location>
</feature>
<keyword evidence="8" id="KW-1185">Reference proteome</keyword>
<feature type="transmembrane region" description="Helical" evidence="6">
    <location>
        <begin position="848"/>
        <end position="868"/>
    </location>
</feature>
<dbReference type="AlphaFoldDB" id="A0A151SMU5"/>
<feature type="transmembrane region" description="Helical" evidence="6">
    <location>
        <begin position="110"/>
        <end position="129"/>
    </location>
</feature>
<evidence type="ECO:0000313" key="8">
    <source>
        <dbReference type="Proteomes" id="UP000075243"/>
    </source>
</evidence>
<feature type="transmembrane region" description="Helical" evidence="6">
    <location>
        <begin position="930"/>
        <end position="951"/>
    </location>
</feature>
<comment type="subcellular location">
    <subcellularLocation>
        <location evidence="1">Membrane</location>
        <topology evidence="1">Multi-pass membrane protein</topology>
    </subcellularLocation>
</comment>
<feature type="transmembrane region" description="Helical" evidence="6">
    <location>
        <begin position="506"/>
        <end position="531"/>
    </location>
</feature>
<dbReference type="Proteomes" id="UP000075243">
    <property type="component" value="Chromosome 11"/>
</dbReference>
<evidence type="ECO:0000256" key="2">
    <source>
        <dbReference type="ARBA" id="ARBA00005982"/>
    </source>
</evidence>
<feature type="transmembrane region" description="Helical" evidence="6">
    <location>
        <begin position="653"/>
        <end position="673"/>
    </location>
</feature>
<gene>
    <name evidence="7" type="ORF">KK1_002280</name>
</gene>
<feature type="transmembrane region" description="Helical" evidence="6">
    <location>
        <begin position="183"/>
        <end position="204"/>
    </location>
</feature>
<proteinExistence type="inferred from homology"/>
<dbReference type="Pfam" id="PF00854">
    <property type="entry name" value="PTR2"/>
    <property type="match status" value="2"/>
</dbReference>
<keyword evidence="4 6" id="KW-1133">Transmembrane helix</keyword>
<feature type="transmembrane region" description="Helical" evidence="6">
    <location>
        <begin position="297"/>
        <end position="317"/>
    </location>
</feature>